<comment type="caution">
    <text evidence="3">The sequence shown here is derived from an EMBL/GenBank/DDBJ whole genome shotgun (WGS) entry which is preliminary data.</text>
</comment>
<dbReference type="InterPro" id="IPR008906">
    <property type="entry name" value="HATC_C_dom"/>
</dbReference>
<feature type="domain" description="HAT C-terminal dimerisation" evidence="1">
    <location>
        <begin position="109"/>
        <end position="191"/>
    </location>
</feature>
<dbReference type="Proteomes" id="UP000235145">
    <property type="component" value="Unassembled WGS sequence"/>
</dbReference>
<dbReference type="Pfam" id="PF14372">
    <property type="entry name" value="hAT-like_RNase-H"/>
    <property type="match status" value="1"/>
</dbReference>
<evidence type="ECO:0000313" key="4">
    <source>
        <dbReference type="Proteomes" id="UP000235145"/>
    </source>
</evidence>
<sequence>MATNMVGKFEQYWSLIHGVLAIATILDPRFKMNIIFPKMYGDESPHEVERVRKLTYDLVKEYKPCDAKETDFSLTISNFGMDIDDCGDHLAGFDLFVSITSTVNTYKSELYYYLEENVLPKTVDFDILTWWKANGLKYPTLQRVVRDVLAIPVSTVDSESTFSTGGRHVTPHCNRLHLDILEALICVQDWL</sequence>
<dbReference type="GO" id="GO:0046983">
    <property type="term" value="F:protein dimerization activity"/>
    <property type="evidence" value="ECO:0007669"/>
    <property type="project" value="InterPro"/>
</dbReference>
<dbReference type="SUPFAM" id="SSF53098">
    <property type="entry name" value="Ribonuclease H-like"/>
    <property type="match status" value="1"/>
</dbReference>
<dbReference type="EMBL" id="NBSK02000005">
    <property type="protein sequence ID" value="KAJ0205147.1"/>
    <property type="molecule type" value="Genomic_DNA"/>
</dbReference>
<dbReference type="Pfam" id="PF05699">
    <property type="entry name" value="Dimer_Tnp_hAT"/>
    <property type="match status" value="1"/>
</dbReference>
<name>A0A9R1VDL7_LACSA</name>
<proteinExistence type="predicted"/>
<dbReference type="InterPro" id="IPR025525">
    <property type="entry name" value="hAT-like_transposase_RNase-H"/>
</dbReference>
<dbReference type="AlphaFoldDB" id="A0A9R1VDL7"/>
<evidence type="ECO:0000313" key="3">
    <source>
        <dbReference type="EMBL" id="KAJ0205147.1"/>
    </source>
</evidence>
<dbReference type="PANTHER" id="PTHR23272:SF179">
    <property type="entry name" value="ZINC FINGER BED DOMAIN-CONTAINING PROTEIN RICESLEEPER 2-LIKE ISOFORM X1"/>
    <property type="match status" value="1"/>
</dbReference>
<evidence type="ECO:0008006" key="5">
    <source>
        <dbReference type="Google" id="ProtNLM"/>
    </source>
</evidence>
<keyword evidence="4" id="KW-1185">Reference proteome</keyword>
<dbReference type="InterPro" id="IPR012337">
    <property type="entry name" value="RNaseH-like_sf"/>
</dbReference>
<feature type="domain" description="hAT-like transposase RNase-H fold" evidence="2">
    <location>
        <begin position="1"/>
        <end position="62"/>
    </location>
</feature>
<reference evidence="3 4" key="1">
    <citation type="journal article" date="2017" name="Nat. Commun.">
        <title>Genome assembly with in vitro proximity ligation data and whole-genome triplication in lettuce.</title>
        <authorList>
            <person name="Reyes-Chin-Wo S."/>
            <person name="Wang Z."/>
            <person name="Yang X."/>
            <person name="Kozik A."/>
            <person name="Arikit S."/>
            <person name="Song C."/>
            <person name="Xia L."/>
            <person name="Froenicke L."/>
            <person name="Lavelle D.O."/>
            <person name="Truco M.J."/>
            <person name="Xia R."/>
            <person name="Zhu S."/>
            <person name="Xu C."/>
            <person name="Xu H."/>
            <person name="Xu X."/>
            <person name="Cox K."/>
            <person name="Korf I."/>
            <person name="Meyers B.C."/>
            <person name="Michelmore R.W."/>
        </authorList>
    </citation>
    <scope>NUCLEOTIDE SEQUENCE [LARGE SCALE GENOMIC DNA]</scope>
    <source>
        <strain evidence="4">cv. Salinas</strain>
        <tissue evidence="3">Seedlings</tissue>
    </source>
</reference>
<evidence type="ECO:0000259" key="1">
    <source>
        <dbReference type="Pfam" id="PF05699"/>
    </source>
</evidence>
<protein>
    <recommendedName>
        <fullName evidence="5">HAT C-terminal dimerisation domain-containing protein</fullName>
    </recommendedName>
</protein>
<organism evidence="3 4">
    <name type="scientific">Lactuca sativa</name>
    <name type="common">Garden lettuce</name>
    <dbReference type="NCBI Taxonomy" id="4236"/>
    <lineage>
        <taxon>Eukaryota</taxon>
        <taxon>Viridiplantae</taxon>
        <taxon>Streptophyta</taxon>
        <taxon>Embryophyta</taxon>
        <taxon>Tracheophyta</taxon>
        <taxon>Spermatophyta</taxon>
        <taxon>Magnoliopsida</taxon>
        <taxon>eudicotyledons</taxon>
        <taxon>Gunneridae</taxon>
        <taxon>Pentapetalae</taxon>
        <taxon>asterids</taxon>
        <taxon>campanulids</taxon>
        <taxon>Asterales</taxon>
        <taxon>Asteraceae</taxon>
        <taxon>Cichorioideae</taxon>
        <taxon>Cichorieae</taxon>
        <taxon>Lactucinae</taxon>
        <taxon>Lactuca</taxon>
    </lineage>
</organism>
<dbReference type="GO" id="GO:0003677">
    <property type="term" value="F:DNA binding"/>
    <property type="evidence" value="ECO:0007669"/>
    <property type="project" value="InterPro"/>
</dbReference>
<dbReference type="PANTHER" id="PTHR23272">
    <property type="entry name" value="BED FINGER-RELATED"/>
    <property type="match status" value="1"/>
</dbReference>
<accession>A0A9R1VDL7</accession>
<evidence type="ECO:0000259" key="2">
    <source>
        <dbReference type="Pfam" id="PF14372"/>
    </source>
</evidence>
<gene>
    <name evidence="3" type="ORF">LSAT_V11C500297640</name>
</gene>